<reference evidence="17 18" key="1">
    <citation type="journal article" date="2021" name="DNA Res.">
        <title>Genome analysis of Candida subhashii reveals its hybrid nature and dual mitochondrial genome conformations.</title>
        <authorList>
            <person name="Mixao V."/>
            <person name="Hegedusova E."/>
            <person name="Saus E."/>
            <person name="Pryszcz L.P."/>
            <person name="Cillingova A."/>
            <person name="Nosek J."/>
            <person name="Gabaldon T."/>
        </authorList>
    </citation>
    <scope>NUCLEOTIDE SEQUENCE [LARGE SCALE GENOMIC DNA]</scope>
    <source>
        <strain evidence="17 18">CBS 10753</strain>
    </source>
</reference>
<comment type="caution">
    <text evidence="17">The sequence shown here is derived from an EMBL/GenBank/DDBJ whole genome shotgun (WGS) entry which is preliminary data.</text>
</comment>
<keyword evidence="7 14" id="KW-0808">Transferase</keyword>
<dbReference type="Pfam" id="PF00583">
    <property type="entry name" value="Acetyltransf_1"/>
    <property type="match status" value="1"/>
</dbReference>
<keyword evidence="18" id="KW-1185">Reference proteome</keyword>
<dbReference type="AlphaFoldDB" id="A0A8J5USK0"/>
<evidence type="ECO:0000256" key="11">
    <source>
        <dbReference type="ARBA" id="ARBA00023242"/>
    </source>
</evidence>
<protein>
    <recommendedName>
        <fullName evidence="5 14">Histone acetyltransferase type B catalytic subunit</fullName>
        <ecNumber evidence="4 14">2.3.1.48</ecNumber>
    </recommendedName>
</protein>
<dbReference type="GO" id="GO:0005737">
    <property type="term" value="C:cytoplasm"/>
    <property type="evidence" value="ECO:0007669"/>
    <property type="project" value="UniProtKB-SubCell"/>
</dbReference>
<dbReference type="GO" id="GO:0031509">
    <property type="term" value="P:subtelomeric heterochromatin formation"/>
    <property type="evidence" value="ECO:0007669"/>
    <property type="project" value="InterPro"/>
</dbReference>
<evidence type="ECO:0000259" key="16">
    <source>
        <dbReference type="Pfam" id="PF10394"/>
    </source>
</evidence>
<comment type="subunit">
    <text evidence="14">Component of the HAT-B complex composed of at least HAT1 and HAT2. The HAT-B complex binds to histone H4 tail.</text>
</comment>
<dbReference type="InterPro" id="IPR019467">
    <property type="entry name" value="Hat1_N"/>
</dbReference>
<dbReference type="Proteomes" id="UP000694255">
    <property type="component" value="Unassembled WGS sequence"/>
</dbReference>
<name>A0A8J5USK0_9ASCO</name>
<dbReference type="Pfam" id="PF10394">
    <property type="entry name" value="Hat1_N"/>
    <property type="match status" value="1"/>
</dbReference>
<accession>A0A8J5USK0</accession>
<sequence>MSGNEGSTAKAAAASALQPELWTSSANEVLKLFVTDPEGAINFSPTFTYPIFGDAETIYGYKDLVIFLCFDHYTFRPFLNIKYSEKLDDSEIVDLKQTVTKFLPESTIFKDEEKWVDSIKEEKENNYQIPGELVKGPFEHDGSSYEIYKINLKEAAGLELHKRLQILVLLYIEAGSYIDASDESWDLYVLYEKNEPEPSIVGFATAYNYWRYPGSAKFDENLKETRMKISQFVILPNHQGKGIGGAFYSQLFDKWYEDDSIYEVVIEDPNEAFDDMRDRADLTRLNKVLDFSKVTPSVDSKWVEETRHKLKLEKRQFARLLEIILLYKLKHTKEVSKKDVRLFIKRRLYIKNKDGLSTLDENTRKDKLQTAYESLEEDYYRILGDIRLSVKRSGSEEESNDAKRLKV</sequence>
<dbReference type="PIRSF" id="PIRSF038084">
    <property type="entry name" value="HAT-B_cat"/>
    <property type="match status" value="1"/>
</dbReference>
<evidence type="ECO:0000256" key="10">
    <source>
        <dbReference type="ARBA" id="ARBA00023204"/>
    </source>
</evidence>
<keyword evidence="8" id="KW-0227">DNA damage</keyword>
<evidence type="ECO:0000256" key="12">
    <source>
        <dbReference type="ARBA" id="ARBA00023315"/>
    </source>
</evidence>
<dbReference type="InterPro" id="IPR017380">
    <property type="entry name" value="Hist_AcTrfase_B-typ_cat-su"/>
</dbReference>
<dbReference type="PANTHER" id="PTHR12046">
    <property type="entry name" value="HISTONE ACETYLTRANSFERASE TYPE B CATALYTIC SUBUNIT"/>
    <property type="match status" value="1"/>
</dbReference>
<feature type="domain" description="Histone acetyl transferase HAT1 N-terminal" evidence="16">
    <location>
        <begin position="22"/>
        <end position="173"/>
    </location>
</feature>
<comment type="subcellular location">
    <subcellularLocation>
        <location evidence="2 14">Cytoplasm</location>
    </subcellularLocation>
    <subcellularLocation>
        <location evidence="1 14">Nucleus</location>
    </subcellularLocation>
</comment>
<dbReference type="GO" id="GO:0004402">
    <property type="term" value="F:histone acetyltransferase activity"/>
    <property type="evidence" value="ECO:0007669"/>
    <property type="project" value="InterPro"/>
</dbReference>
<dbReference type="CDD" id="cd04301">
    <property type="entry name" value="NAT_SF"/>
    <property type="match status" value="1"/>
</dbReference>
<dbReference type="InterPro" id="IPR000182">
    <property type="entry name" value="GNAT_dom"/>
</dbReference>
<dbReference type="RefSeq" id="XP_049260988.1">
    <property type="nucleotide sequence ID" value="XM_049409813.1"/>
</dbReference>
<dbReference type="GO" id="GO:0005634">
    <property type="term" value="C:nucleus"/>
    <property type="evidence" value="ECO:0007669"/>
    <property type="project" value="UniProtKB-SubCell"/>
</dbReference>
<evidence type="ECO:0000256" key="8">
    <source>
        <dbReference type="ARBA" id="ARBA00022763"/>
    </source>
</evidence>
<keyword evidence="6 14" id="KW-0963">Cytoplasm</keyword>
<organism evidence="17 18">
    <name type="scientific">[Candida] subhashii</name>
    <dbReference type="NCBI Taxonomy" id="561895"/>
    <lineage>
        <taxon>Eukaryota</taxon>
        <taxon>Fungi</taxon>
        <taxon>Dikarya</taxon>
        <taxon>Ascomycota</taxon>
        <taxon>Saccharomycotina</taxon>
        <taxon>Pichiomycetes</taxon>
        <taxon>Debaryomycetaceae</taxon>
        <taxon>Spathaspora</taxon>
    </lineage>
</organism>
<dbReference type="GO" id="GO:0000781">
    <property type="term" value="C:chromosome, telomeric region"/>
    <property type="evidence" value="ECO:0007669"/>
    <property type="project" value="GOC"/>
</dbReference>
<evidence type="ECO:0000256" key="6">
    <source>
        <dbReference type="ARBA" id="ARBA00022490"/>
    </source>
</evidence>
<comment type="catalytic activity">
    <reaction evidence="13 14">
        <text>L-lysyl-[protein] + acetyl-CoA = N(6)-acetyl-L-lysyl-[protein] + CoA + H(+)</text>
        <dbReference type="Rhea" id="RHEA:45948"/>
        <dbReference type="Rhea" id="RHEA-COMP:9752"/>
        <dbReference type="Rhea" id="RHEA-COMP:10731"/>
        <dbReference type="ChEBI" id="CHEBI:15378"/>
        <dbReference type="ChEBI" id="CHEBI:29969"/>
        <dbReference type="ChEBI" id="CHEBI:57287"/>
        <dbReference type="ChEBI" id="CHEBI:57288"/>
        <dbReference type="ChEBI" id="CHEBI:61930"/>
        <dbReference type="EC" id="2.3.1.48"/>
    </reaction>
</comment>
<keyword evidence="12 14" id="KW-0012">Acyltransferase</keyword>
<evidence type="ECO:0000313" key="18">
    <source>
        <dbReference type="Proteomes" id="UP000694255"/>
    </source>
</evidence>
<evidence type="ECO:0000256" key="1">
    <source>
        <dbReference type="ARBA" id="ARBA00004123"/>
    </source>
</evidence>
<evidence type="ECO:0000256" key="2">
    <source>
        <dbReference type="ARBA" id="ARBA00004496"/>
    </source>
</evidence>
<gene>
    <name evidence="17" type="ORF">J8A68_005717</name>
</gene>
<evidence type="ECO:0000256" key="14">
    <source>
        <dbReference type="PIRNR" id="PIRNR038084"/>
    </source>
</evidence>
<evidence type="ECO:0000256" key="9">
    <source>
        <dbReference type="ARBA" id="ARBA00022853"/>
    </source>
</evidence>
<dbReference type="OrthoDB" id="10253098at2759"/>
<dbReference type="GO" id="GO:0006281">
    <property type="term" value="P:DNA repair"/>
    <property type="evidence" value="ECO:0007669"/>
    <property type="project" value="UniProtKB-KW"/>
</dbReference>
<comment type="similarity">
    <text evidence="3 14">Belongs to the HAT1 family.</text>
</comment>
<feature type="domain" description="N-acetyltransferase" evidence="15">
    <location>
        <begin position="186"/>
        <end position="264"/>
    </location>
</feature>
<evidence type="ECO:0000313" key="17">
    <source>
        <dbReference type="EMBL" id="KAG7660755.1"/>
    </source>
</evidence>
<evidence type="ECO:0000259" key="15">
    <source>
        <dbReference type="Pfam" id="PF00583"/>
    </source>
</evidence>
<evidence type="ECO:0000256" key="13">
    <source>
        <dbReference type="ARBA" id="ARBA00048017"/>
    </source>
</evidence>
<dbReference type="GeneID" id="73472517"/>
<dbReference type="EC" id="2.3.1.48" evidence="4 14"/>
<comment type="function">
    <text evidence="14">Catalytic component of the histone acetylase B (HAT-B) complex. Has intrinsic substrate specificity that modifies lysine in recognition sequence GXGKXG. Involved in DNA double-strand break repair.</text>
</comment>
<proteinExistence type="inferred from homology"/>
<dbReference type="FunFam" id="3.40.630.30:FF:000114">
    <property type="entry name" value="Histone acetyltransferase type B catalytic subunit"/>
    <property type="match status" value="1"/>
</dbReference>
<keyword evidence="9" id="KW-0156">Chromatin regulator</keyword>
<dbReference type="Pfam" id="PF21184">
    <property type="entry name" value="HAT1_C_fung"/>
    <property type="match status" value="1"/>
</dbReference>
<keyword evidence="11 14" id="KW-0539">Nucleus</keyword>
<dbReference type="EMBL" id="JAGSYN010000274">
    <property type="protein sequence ID" value="KAG7660755.1"/>
    <property type="molecule type" value="Genomic_DNA"/>
</dbReference>
<keyword evidence="10" id="KW-0234">DNA repair</keyword>
<evidence type="ECO:0000256" key="7">
    <source>
        <dbReference type="ARBA" id="ARBA00022679"/>
    </source>
</evidence>
<evidence type="ECO:0000256" key="4">
    <source>
        <dbReference type="ARBA" id="ARBA00013184"/>
    </source>
</evidence>
<evidence type="ECO:0000256" key="5">
    <source>
        <dbReference type="ARBA" id="ARBA00021268"/>
    </source>
</evidence>
<evidence type="ECO:0000256" key="3">
    <source>
        <dbReference type="ARBA" id="ARBA00010543"/>
    </source>
</evidence>